<feature type="region of interest" description="Disordered" evidence="1">
    <location>
        <begin position="1"/>
        <end position="99"/>
    </location>
</feature>
<dbReference type="EMBL" id="JARAKH010000007">
    <property type="protein sequence ID" value="KAK8402273.1"/>
    <property type="molecule type" value="Genomic_DNA"/>
</dbReference>
<proteinExistence type="predicted"/>
<evidence type="ECO:0000313" key="2">
    <source>
        <dbReference type="EMBL" id="KAK8402273.1"/>
    </source>
</evidence>
<keyword evidence="3" id="KW-1185">Reference proteome</keyword>
<protein>
    <submittedName>
        <fullName evidence="2">Uncharacterized protein</fullName>
    </submittedName>
</protein>
<accession>A0AAW0USS6</accession>
<evidence type="ECO:0000256" key="1">
    <source>
        <dbReference type="SAM" id="MobiDB-lite"/>
    </source>
</evidence>
<gene>
    <name evidence="2" type="ORF">O3P69_000584</name>
</gene>
<comment type="caution">
    <text evidence="2">The sequence shown here is derived from an EMBL/GenBank/DDBJ whole genome shotgun (WGS) entry which is preliminary data.</text>
</comment>
<evidence type="ECO:0000313" key="3">
    <source>
        <dbReference type="Proteomes" id="UP001487740"/>
    </source>
</evidence>
<name>A0AAW0USS6_SCYPA</name>
<sequence length="185" mass="19946">MVRRHPLLTSPRRPLNAKNQSDHGAQFRRSEEEVMRGETRREAVKRRPASLGGRSGGGYDAWPGDVNRPLTMKKEGIQTRNRKLSSKSKKKKGMLGFPDMLKPLDKGGFGSFGTGGSGFGSMSHYMYGGQMHGSSMAGGFMSAPPMHGMSAMSGVGLGLSSTSQIQIPSSLGLQPPVNGWRSDYT</sequence>
<organism evidence="2 3">
    <name type="scientific">Scylla paramamosain</name>
    <name type="common">Mud crab</name>
    <dbReference type="NCBI Taxonomy" id="85552"/>
    <lineage>
        <taxon>Eukaryota</taxon>
        <taxon>Metazoa</taxon>
        <taxon>Ecdysozoa</taxon>
        <taxon>Arthropoda</taxon>
        <taxon>Crustacea</taxon>
        <taxon>Multicrustacea</taxon>
        <taxon>Malacostraca</taxon>
        <taxon>Eumalacostraca</taxon>
        <taxon>Eucarida</taxon>
        <taxon>Decapoda</taxon>
        <taxon>Pleocyemata</taxon>
        <taxon>Brachyura</taxon>
        <taxon>Eubrachyura</taxon>
        <taxon>Portunoidea</taxon>
        <taxon>Portunidae</taxon>
        <taxon>Portuninae</taxon>
        <taxon>Scylla</taxon>
    </lineage>
</organism>
<feature type="compositionally biased region" description="Basic residues" evidence="1">
    <location>
        <begin position="80"/>
        <end position="93"/>
    </location>
</feature>
<reference evidence="2 3" key="1">
    <citation type="submission" date="2023-03" db="EMBL/GenBank/DDBJ databases">
        <title>High-quality genome of Scylla paramamosain provides insights in environmental adaptation.</title>
        <authorList>
            <person name="Zhang L."/>
        </authorList>
    </citation>
    <scope>NUCLEOTIDE SEQUENCE [LARGE SCALE GENOMIC DNA]</scope>
    <source>
        <strain evidence="2">LZ_2023a</strain>
        <tissue evidence="2">Muscle</tissue>
    </source>
</reference>
<dbReference type="Proteomes" id="UP001487740">
    <property type="component" value="Unassembled WGS sequence"/>
</dbReference>
<feature type="compositionally biased region" description="Basic and acidic residues" evidence="1">
    <location>
        <begin position="28"/>
        <end position="42"/>
    </location>
</feature>
<dbReference type="AlphaFoldDB" id="A0AAW0USS6"/>